<comment type="caution">
    <text evidence="2">The sequence shown here is derived from an EMBL/GenBank/DDBJ whole genome shotgun (WGS) entry which is preliminary data.</text>
</comment>
<evidence type="ECO:0000259" key="1">
    <source>
        <dbReference type="Pfam" id="PF14214"/>
    </source>
</evidence>
<sequence>MIRQLGIPTWFLSFSAAETRWLHLLKILGRTVNNKAFTDELVTNMNWKQKSELIQSDPVTCARHYDYMFRRFLNDFLYSLYHPIGEIKDHFYRV</sequence>
<accession>A0A9Q1CE86</accession>
<dbReference type="InterPro" id="IPR025476">
    <property type="entry name" value="Helitron_helicase-like"/>
</dbReference>
<dbReference type="AlphaFoldDB" id="A0A9Q1CE86"/>
<name>A0A9Q1CE86_HOLLE</name>
<evidence type="ECO:0000313" key="3">
    <source>
        <dbReference type="Proteomes" id="UP001152320"/>
    </source>
</evidence>
<feature type="domain" description="Helitron helicase-like" evidence="1">
    <location>
        <begin position="1"/>
        <end position="94"/>
    </location>
</feature>
<reference evidence="2" key="1">
    <citation type="submission" date="2021-10" db="EMBL/GenBank/DDBJ databases">
        <title>Tropical sea cucumber genome reveals ecological adaptation and Cuvierian tubules defense mechanism.</title>
        <authorList>
            <person name="Chen T."/>
        </authorList>
    </citation>
    <scope>NUCLEOTIDE SEQUENCE</scope>
    <source>
        <strain evidence="2">Nanhai2018</strain>
        <tissue evidence="2">Muscle</tissue>
    </source>
</reference>
<gene>
    <name evidence="2" type="ORF">HOLleu_10365</name>
</gene>
<dbReference type="Proteomes" id="UP001152320">
    <property type="component" value="Chromosome 4"/>
</dbReference>
<dbReference type="Pfam" id="PF14214">
    <property type="entry name" value="Helitron_like_N"/>
    <property type="match status" value="1"/>
</dbReference>
<proteinExistence type="predicted"/>
<evidence type="ECO:0000313" key="2">
    <source>
        <dbReference type="EMBL" id="KAJ8043330.1"/>
    </source>
</evidence>
<organism evidence="2 3">
    <name type="scientific">Holothuria leucospilota</name>
    <name type="common">Black long sea cucumber</name>
    <name type="synonym">Mertensiothuria leucospilota</name>
    <dbReference type="NCBI Taxonomy" id="206669"/>
    <lineage>
        <taxon>Eukaryota</taxon>
        <taxon>Metazoa</taxon>
        <taxon>Echinodermata</taxon>
        <taxon>Eleutherozoa</taxon>
        <taxon>Echinozoa</taxon>
        <taxon>Holothuroidea</taxon>
        <taxon>Aspidochirotacea</taxon>
        <taxon>Aspidochirotida</taxon>
        <taxon>Holothuriidae</taxon>
        <taxon>Holothuria</taxon>
    </lineage>
</organism>
<protein>
    <recommendedName>
        <fullName evidence="1">Helitron helicase-like domain-containing protein</fullName>
    </recommendedName>
</protein>
<keyword evidence="3" id="KW-1185">Reference proteome</keyword>
<dbReference type="EMBL" id="JAIZAY010000004">
    <property type="protein sequence ID" value="KAJ8043330.1"/>
    <property type="molecule type" value="Genomic_DNA"/>
</dbReference>
<dbReference type="OrthoDB" id="416437at2759"/>